<evidence type="ECO:0000256" key="4">
    <source>
        <dbReference type="ARBA" id="ARBA00023054"/>
    </source>
</evidence>
<dbReference type="GO" id="GO:0005085">
    <property type="term" value="F:guanyl-nucleotide exchange factor activity"/>
    <property type="evidence" value="ECO:0007669"/>
    <property type="project" value="UniProtKB-KW"/>
</dbReference>
<dbReference type="PROSITE" id="PS50010">
    <property type="entry name" value="DH_2"/>
    <property type="match status" value="1"/>
</dbReference>
<dbReference type="InterPro" id="IPR036322">
    <property type="entry name" value="WD40_repeat_dom_sf"/>
</dbReference>
<gene>
    <name evidence="9" type="ORF">GSTENG00032455001</name>
</gene>
<keyword evidence="2" id="KW-0597">Phosphoprotein</keyword>
<feature type="compositionally biased region" description="Polar residues" evidence="7">
    <location>
        <begin position="247"/>
        <end position="259"/>
    </location>
</feature>
<dbReference type="PANTHER" id="PTHR12877">
    <property type="entry name" value="RHO GUANINE NUCLEOTIDE EXCHANGE FACTOR"/>
    <property type="match status" value="1"/>
</dbReference>
<keyword evidence="4" id="KW-0175">Coiled coil</keyword>
<dbReference type="Pfam" id="PF19056">
    <property type="entry name" value="WD40_2"/>
    <property type="match status" value="3"/>
</dbReference>
<feature type="region of interest" description="Disordered" evidence="7">
    <location>
        <begin position="23"/>
        <end position="84"/>
    </location>
</feature>
<dbReference type="SMART" id="SM00325">
    <property type="entry name" value="RhoGEF"/>
    <property type="match status" value="1"/>
</dbReference>
<organism evidence="9">
    <name type="scientific">Tetraodon nigroviridis</name>
    <name type="common">Spotted green pufferfish</name>
    <name type="synonym">Chelonodon nigroviridis</name>
    <dbReference type="NCBI Taxonomy" id="99883"/>
    <lineage>
        <taxon>Eukaryota</taxon>
        <taxon>Metazoa</taxon>
        <taxon>Chordata</taxon>
        <taxon>Craniata</taxon>
        <taxon>Vertebrata</taxon>
        <taxon>Euteleostomi</taxon>
        <taxon>Actinopterygii</taxon>
        <taxon>Neopterygii</taxon>
        <taxon>Teleostei</taxon>
        <taxon>Neoteleostei</taxon>
        <taxon>Acanthomorphata</taxon>
        <taxon>Eupercaria</taxon>
        <taxon>Tetraodontiformes</taxon>
        <taxon>Tetradontoidea</taxon>
        <taxon>Tetraodontidae</taxon>
        <taxon>Tetraodon</taxon>
    </lineage>
</organism>
<feature type="compositionally biased region" description="Low complexity" evidence="7">
    <location>
        <begin position="1326"/>
        <end position="1340"/>
    </location>
</feature>
<feature type="compositionally biased region" description="Basic and acidic residues" evidence="7">
    <location>
        <begin position="53"/>
        <end position="65"/>
    </location>
</feature>
<protein>
    <recommendedName>
        <fullName evidence="6">Rho guanine nucleotide exchange factor 10</fullName>
    </recommendedName>
</protein>
<feature type="region of interest" description="Disordered" evidence="7">
    <location>
        <begin position="102"/>
        <end position="135"/>
    </location>
</feature>
<feature type="non-terminal residue" evidence="9">
    <location>
        <position position="1411"/>
    </location>
</feature>
<feature type="region of interest" description="Disordered" evidence="7">
    <location>
        <begin position="1326"/>
        <end position="1347"/>
    </location>
</feature>
<evidence type="ECO:0000256" key="2">
    <source>
        <dbReference type="ARBA" id="ARBA00022553"/>
    </source>
</evidence>
<evidence type="ECO:0000256" key="1">
    <source>
        <dbReference type="ARBA" id="ARBA00022481"/>
    </source>
</evidence>
<evidence type="ECO:0000256" key="7">
    <source>
        <dbReference type="SAM" id="MobiDB-lite"/>
    </source>
</evidence>
<feature type="compositionally biased region" description="Polar residues" evidence="7">
    <location>
        <begin position="102"/>
        <end position="112"/>
    </location>
</feature>
<feature type="compositionally biased region" description="Basic and acidic residues" evidence="7">
    <location>
        <begin position="113"/>
        <end position="125"/>
    </location>
</feature>
<dbReference type="EMBL" id="CAAE01015019">
    <property type="protein sequence ID" value="CAG10733.1"/>
    <property type="molecule type" value="Genomic_DNA"/>
</dbReference>
<dbReference type="GO" id="GO:0005813">
    <property type="term" value="C:centrosome"/>
    <property type="evidence" value="ECO:0007669"/>
    <property type="project" value="TreeGrafter"/>
</dbReference>
<dbReference type="SUPFAM" id="SSF48065">
    <property type="entry name" value="DBL homology domain (DH-domain)"/>
    <property type="match status" value="1"/>
</dbReference>
<dbReference type="FunFam" id="1.20.900.10:FF:000003">
    <property type="entry name" value="Rho guanine nucleotide exchange factor 10 like"/>
    <property type="match status" value="1"/>
</dbReference>
<comment type="caution">
    <text evidence="9">The sequence shown here is derived from an EMBL/GenBank/DDBJ whole genome shotgun (WGS) entry which is preliminary data.</text>
</comment>
<feature type="compositionally biased region" description="Low complexity" evidence="7">
    <location>
        <begin position="69"/>
        <end position="80"/>
    </location>
</feature>
<dbReference type="GO" id="GO:0051496">
    <property type="term" value="P:positive regulation of stress fiber assembly"/>
    <property type="evidence" value="ECO:0007669"/>
    <property type="project" value="UniProtKB-ARBA"/>
</dbReference>
<accession>Q4RLJ9</accession>
<feature type="compositionally biased region" description="Polar residues" evidence="7">
    <location>
        <begin position="126"/>
        <end position="135"/>
    </location>
</feature>
<reference evidence="9" key="1">
    <citation type="journal article" date="2004" name="Nature">
        <title>Genome duplication in the teleost fish Tetraodon nigroviridis reveals the early vertebrate proto-karyotype.</title>
        <authorList>
            <person name="Jaillon O."/>
            <person name="Aury J.-M."/>
            <person name="Brunet F."/>
            <person name="Petit J.-L."/>
            <person name="Stange-Thomann N."/>
            <person name="Mauceli E."/>
            <person name="Bouneau L."/>
            <person name="Fischer C."/>
            <person name="Ozouf-Costaz C."/>
            <person name="Bernot A."/>
            <person name="Nicaud S."/>
            <person name="Jaffe D."/>
            <person name="Fisher S."/>
            <person name="Lutfalla G."/>
            <person name="Dossat C."/>
            <person name="Segurens B."/>
            <person name="Dasilva C."/>
            <person name="Salanoubat M."/>
            <person name="Levy M."/>
            <person name="Boudet N."/>
            <person name="Castellano S."/>
            <person name="Anthouard V."/>
            <person name="Jubin C."/>
            <person name="Castelli V."/>
            <person name="Katinka M."/>
            <person name="Vacherie B."/>
            <person name="Biemont C."/>
            <person name="Skalli Z."/>
            <person name="Cattolico L."/>
            <person name="Poulain J."/>
            <person name="De Berardinis V."/>
            <person name="Cruaud C."/>
            <person name="Duprat S."/>
            <person name="Brottier P."/>
            <person name="Coutanceau J.-P."/>
            <person name="Gouzy J."/>
            <person name="Parra G."/>
            <person name="Lardier G."/>
            <person name="Chapple C."/>
            <person name="McKernan K.J."/>
            <person name="McEwan P."/>
            <person name="Bosak S."/>
            <person name="Kellis M."/>
            <person name="Volff J.-N."/>
            <person name="Guigo R."/>
            <person name="Zody M.C."/>
            <person name="Mesirov J."/>
            <person name="Lindblad-Toh K."/>
            <person name="Birren B."/>
            <person name="Nusbaum C."/>
            <person name="Kahn D."/>
            <person name="Robinson-Rechavi M."/>
            <person name="Laudet V."/>
            <person name="Schachter V."/>
            <person name="Quetier F."/>
            <person name="Saurin W."/>
            <person name="Scarpelli C."/>
            <person name="Wincker P."/>
            <person name="Lander E.S."/>
            <person name="Weissenbach J."/>
            <person name="Roest Crollius H."/>
        </authorList>
    </citation>
    <scope>NUCLEOTIDE SEQUENCE [LARGE SCALE GENOMIC DNA]</scope>
</reference>
<feature type="non-terminal residue" evidence="9">
    <location>
        <position position="1"/>
    </location>
</feature>
<name>Q4RLJ9_TETNG</name>
<dbReference type="Gene3D" id="1.20.900.10">
    <property type="entry name" value="Dbl homology (DH) domain"/>
    <property type="match status" value="1"/>
</dbReference>
<dbReference type="SUPFAM" id="SSF50978">
    <property type="entry name" value="WD40 repeat-like"/>
    <property type="match status" value="1"/>
</dbReference>
<reference evidence="9" key="2">
    <citation type="submission" date="2004-02" db="EMBL/GenBank/DDBJ databases">
        <authorList>
            <consortium name="Genoscope"/>
            <consortium name="Whitehead Institute Centre for Genome Research"/>
        </authorList>
    </citation>
    <scope>NUCLEOTIDE SEQUENCE</scope>
</reference>
<evidence type="ECO:0000256" key="3">
    <source>
        <dbReference type="ARBA" id="ARBA00022658"/>
    </source>
</evidence>
<keyword evidence="1" id="KW-0488">Methylation</keyword>
<comment type="function">
    <text evidence="5">May play a role in developmental myelination of peripheral nerves.</text>
</comment>
<dbReference type="InterPro" id="IPR039919">
    <property type="entry name" value="ARHGEF10/ARHGEF17"/>
</dbReference>
<dbReference type="Pfam" id="PF19057">
    <property type="entry name" value="PH_19"/>
    <property type="match status" value="1"/>
</dbReference>
<keyword evidence="3" id="KW-0344">Guanine-nucleotide releasing factor</keyword>
<feature type="region of interest" description="Disordered" evidence="7">
    <location>
        <begin position="1284"/>
        <end position="1305"/>
    </location>
</feature>
<feature type="domain" description="DH" evidence="8">
    <location>
        <begin position="440"/>
        <end position="627"/>
    </location>
</feature>
<evidence type="ECO:0000256" key="6">
    <source>
        <dbReference type="ARBA" id="ARBA00074300"/>
    </source>
</evidence>
<dbReference type="Pfam" id="PF00621">
    <property type="entry name" value="RhoGEF"/>
    <property type="match status" value="1"/>
</dbReference>
<dbReference type="OrthoDB" id="28697at2759"/>
<evidence type="ECO:0000259" key="8">
    <source>
        <dbReference type="PROSITE" id="PS50010"/>
    </source>
</evidence>
<feature type="compositionally biased region" description="Acidic residues" evidence="7">
    <location>
        <begin position="23"/>
        <end position="37"/>
    </location>
</feature>
<dbReference type="PANTHER" id="PTHR12877:SF14">
    <property type="entry name" value="RHO GUANINE NUCLEOTIDE EXCHANGE FACTOR 10"/>
    <property type="match status" value="1"/>
</dbReference>
<dbReference type="FunFam" id="2.130.10.10:FF:000340">
    <property type="entry name" value="Rho guanine nucleotide exchange factor (GEF) 10"/>
    <property type="match status" value="1"/>
</dbReference>
<dbReference type="GO" id="GO:0005737">
    <property type="term" value="C:cytoplasm"/>
    <property type="evidence" value="ECO:0007669"/>
    <property type="project" value="UniProtKB-ARBA"/>
</dbReference>
<dbReference type="GO" id="GO:0030036">
    <property type="term" value="P:actin cytoskeleton organization"/>
    <property type="evidence" value="ECO:0007669"/>
    <property type="project" value="TreeGrafter"/>
</dbReference>
<proteinExistence type="predicted"/>
<dbReference type="GO" id="GO:0051056">
    <property type="term" value="P:regulation of small GTPase mediated signal transduction"/>
    <property type="evidence" value="ECO:0007669"/>
    <property type="project" value="UniProtKB-ARBA"/>
</dbReference>
<sequence>CSLVQLLSLLPVLADNDAFVDEDEGEAFDFDSGDDIPEADHPPPEGPAPICRDNSHDRRDDRDESVTDSPQSASGSASQSKVNPYSVIEINPLPHQLAEQQSELLTSAASPTESKDQDREAEDSRTSPVGNTSVYSVPVPLGYATPSNVPLITPAYTTPVIIRHLSVDDDVTVVGTSSASADSEEYPPITEENALAKWASDPANTAWMESPDDVIYDDVPRENSDSNTDPDEMIYDDVEVGEEGGCNSSLDNGWSSSEFESYDENSDGEGCPENGVPHAFMRRKPPQRKTHVYLTRLKEHYEKKMKDLMANTVGTVELQQLKQKHELIYFNVVSSKMQKLVKAAKEGTKDGLEKTKAAVKKGRSFIRTKSFCQERKSSCFEEEESELFIEVDCFSVEPVFCPAPDDLTQQQVQCSFPSAPFAFSQTKQLSMLSVFPLQRVRRCILGSILESEKNYLEALKRILEHYEKPLSQIEPRLLSDRKLKITFYRVREILQCHFLFQIALASRVSEWDSLEMIGDVFVASFSKSMVLDAYSEYVNNFSTAMAVVRKTCACKPGFLEFLKHRQETNNDRMTLYGLMMKPIQRFPQFILLLQDMLKNTPVGHADRLPLQMALTELETLAEKLNEKKREADQRCEIRHIAKAMNERYLNKLLSNGSRYLIRSDDMIETVYSDRGEIIKTKERRLFLLNDVLMCATPNIRVPLSFVEILEFGPVRTCGTTATIQHHIQGEKVVINAKPNKLYMGPGQLYQDLQNLIHDLSLVNQISSMISSLKGNYQVMLAQDWVSGLQRLILKKEEEIRAADRCRIQLQLPGKQDKSGKPTYFSAVFNTHSPAIKQSWISNLQMAKLALDEDNLQGWFFAEDDGNQIKKQKHPLLLRQMPVVMSKLQEFKVECAVHNPEPHINTESTADTPAIGHGCVWIASCTNQMGQISIVAMQNSSPKVTECFNVESRILCMAYVPVEQPQENGEKISENHHVPSAKAGDTPSICLGMEEGSIIVYKSSQRSKKVRLQHFFTPDKSTVTSLVYKKNCLYVGLVSGSVAVYPRSQDGLWSFEKLRVLKLGVLPVKAMLAVEDHLWASSGGQVFIISIHTHCIERQLEAHQEEGMVVSHMVVAGVGIWIAFSSGSTLRLFHTETLEHLQDINIATPVHNTLPGNQRVLVSSLLVCNGLPQLILVHPLGNQRVLVSSLLVCNGLLLVGTNLGVTVALSVPRLQGIPKVTGNTFQKLLLFSFHTVTPQIASKPMKMWFCVSSGRGMVSLHAHNGPVKFLTMAAAVCNRASALPSSAAPASAPPSDTEDRESVPAPQGRAVWLGEAGCSTMALQDSLSSSSGSLAPSQGSLELGPEDGALYDMLHDPARHHKGRRASKVNVSSLLVVSGGLGHRRVNKKSKPSRHEDTTSTILIWQIPLLNM</sequence>
<feature type="region of interest" description="Disordered" evidence="7">
    <location>
        <begin position="247"/>
        <end position="270"/>
    </location>
</feature>
<feature type="compositionally biased region" description="Low complexity" evidence="7">
    <location>
        <begin position="1284"/>
        <end position="1294"/>
    </location>
</feature>
<dbReference type="CDD" id="cd00160">
    <property type="entry name" value="RhoGEF"/>
    <property type="match status" value="1"/>
</dbReference>
<dbReference type="GO" id="GO:0090307">
    <property type="term" value="P:mitotic spindle assembly"/>
    <property type="evidence" value="ECO:0007669"/>
    <property type="project" value="TreeGrafter"/>
</dbReference>
<evidence type="ECO:0000313" key="9">
    <source>
        <dbReference type="EMBL" id="CAG10733.1"/>
    </source>
</evidence>
<evidence type="ECO:0000256" key="5">
    <source>
        <dbReference type="ARBA" id="ARBA00058240"/>
    </source>
</evidence>
<dbReference type="InterPro" id="IPR000219">
    <property type="entry name" value="DH_dom"/>
</dbReference>
<dbReference type="InterPro" id="IPR035899">
    <property type="entry name" value="DBL_dom_sf"/>
</dbReference>
<dbReference type="KEGG" id="tng:GSTEN00032455G001"/>